<evidence type="ECO:0000313" key="2">
    <source>
        <dbReference type="EMBL" id="MBQ0932734.1"/>
    </source>
</evidence>
<dbReference type="EMBL" id="JAGQDD010000019">
    <property type="protein sequence ID" value="MBQ0932734.1"/>
    <property type="molecule type" value="Genomic_DNA"/>
</dbReference>
<dbReference type="Proteomes" id="UP000676246">
    <property type="component" value="Unassembled WGS sequence"/>
</dbReference>
<sequence>MKERAAGFLVMTALVPMALLGYLLLWWVGLFGPSSRGRAGVRALDHFVNATLFDGYAWESVSSHAWRARDRRWARVIIWVTDKIQKDHCQRANKREQPMVDLMLAKGLHKQTIL</sequence>
<keyword evidence="1" id="KW-0812">Transmembrane</keyword>
<evidence type="ECO:0000313" key="3">
    <source>
        <dbReference type="Proteomes" id="UP000676246"/>
    </source>
</evidence>
<reference evidence="2 3" key="1">
    <citation type="submission" date="2021-04" db="EMBL/GenBank/DDBJ databases">
        <title>The genome sequence of Ideonella sp. 3Y2.</title>
        <authorList>
            <person name="Liu Y."/>
        </authorList>
    </citation>
    <scope>NUCLEOTIDE SEQUENCE [LARGE SCALE GENOMIC DNA]</scope>
    <source>
        <strain evidence="2 3">3Y2</strain>
    </source>
</reference>
<name>A0A941BMY0_9BURK</name>
<comment type="caution">
    <text evidence="2">The sequence shown here is derived from an EMBL/GenBank/DDBJ whole genome shotgun (WGS) entry which is preliminary data.</text>
</comment>
<protein>
    <submittedName>
        <fullName evidence="2">Uncharacterized protein</fullName>
    </submittedName>
</protein>
<keyword evidence="1" id="KW-1133">Transmembrane helix</keyword>
<organism evidence="2 3">
    <name type="scientific">Ideonella alba</name>
    <dbReference type="NCBI Taxonomy" id="2824118"/>
    <lineage>
        <taxon>Bacteria</taxon>
        <taxon>Pseudomonadati</taxon>
        <taxon>Pseudomonadota</taxon>
        <taxon>Betaproteobacteria</taxon>
        <taxon>Burkholderiales</taxon>
        <taxon>Sphaerotilaceae</taxon>
        <taxon>Ideonella</taxon>
    </lineage>
</organism>
<evidence type="ECO:0000256" key="1">
    <source>
        <dbReference type="SAM" id="Phobius"/>
    </source>
</evidence>
<gene>
    <name evidence="2" type="ORF">KAK03_19820</name>
</gene>
<dbReference type="RefSeq" id="WP_210856444.1">
    <property type="nucleotide sequence ID" value="NZ_JAGQDD010000019.1"/>
</dbReference>
<dbReference type="AlphaFoldDB" id="A0A941BMY0"/>
<proteinExistence type="predicted"/>
<feature type="transmembrane region" description="Helical" evidence="1">
    <location>
        <begin position="6"/>
        <end position="28"/>
    </location>
</feature>
<accession>A0A941BMY0</accession>
<keyword evidence="1" id="KW-0472">Membrane</keyword>
<keyword evidence="3" id="KW-1185">Reference proteome</keyword>